<dbReference type="Pfam" id="PF13902">
    <property type="entry name" value="R3H-assoc"/>
    <property type="match status" value="1"/>
</dbReference>
<dbReference type="PANTHER" id="PTHR32019:SF2">
    <property type="entry name" value="R3H DOMAIN-CONTAINING PROTEIN 4"/>
    <property type="match status" value="1"/>
</dbReference>
<evidence type="ECO:0000313" key="4">
    <source>
        <dbReference type="Proteomes" id="UP001154078"/>
    </source>
</evidence>
<organism evidence="3 4">
    <name type="scientific">Brassicogethes aeneus</name>
    <name type="common">Rape pollen beetle</name>
    <name type="synonym">Meligethes aeneus</name>
    <dbReference type="NCBI Taxonomy" id="1431903"/>
    <lineage>
        <taxon>Eukaryota</taxon>
        <taxon>Metazoa</taxon>
        <taxon>Ecdysozoa</taxon>
        <taxon>Arthropoda</taxon>
        <taxon>Hexapoda</taxon>
        <taxon>Insecta</taxon>
        <taxon>Pterygota</taxon>
        <taxon>Neoptera</taxon>
        <taxon>Endopterygota</taxon>
        <taxon>Coleoptera</taxon>
        <taxon>Polyphaga</taxon>
        <taxon>Cucujiformia</taxon>
        <taxon>Nitidulidae</taxon>
        <taxon>Meligethinae</taxon>
        <taxon>Brassicogethes</taxon>
    </lineage>
</organism>
<feature type="region of interest" description="Disordered" evidence="1">
    <location>
        <begin position="1"/>
        <end position="39"/>
    </location>
</feature>
<dbReference type="OrthoDB" id="75169at2759"/>
<dbReference type="InterPro" id="IPR039629">
    <property type="entry name" value="R3HDM4"/>
</dbReference>
<evidence type="ECO:0000256" key="1">
    <source>
        <dbReference type="SAM" id="MobiDB-lite"/>
    </source>
</evidence>
<dbReference type="Proteomes" id="UP001154078">
    <property type="component" value="Chromosome 8"/>
</dbReference>
<protein>
    <recommendedName>
        <fullName evidence="2">R3H-associated N-terminal domain-containing protein</fullName>
    </recommendedName>
</protein>
<dbReference type="SUPFAM" id="SSF82708">
    <property type="entry name" value="R3H domain"/>
    <property type="match status" value="1"/>
</dbReference>
<dbReference type="EMBL" id="OV121139">
    <property type="protein sequence ID" value="CAH0562521.1"/>
    <property type="molecule type" value="Genomic_DNA"/>
</dbReference>
<proteinExistence type="predicted"/>
<feature type="domain" description="R3H-associated N-terminal" evidence="2">
    <location>
        <begin position="65"/>
        <end position="163"/>
    </location>
</feature>
<accession>A0A9P0BEB8</accession>
<evidence type="ECO:0000313" key="3">
    <source>
        <dbReference type="EMBL" id="CAH0562521.1"/>
    </source>
</evidence>
<dbReference type="InterPro" id="IPR025952">
    <property type="entry name" value="R3H-assoc_dom"/>
</dbReference>
<dbReference type="Gene3D" id="3.30.1370.50">
    <property type="entry name" value="R3H-like domain"/>
    <property type="match status" value="1"/>
</dbReference>
<dbReference type="AlphaFoldDB" id="A0A9P0BEB8"/>
<sequence length="253" mass="29254">MTVIKRVQPNYNYPNSNQASDTESLNLGSLPASDTESINNEPVTVPRLLQPQNIGISNIVDLVHLKKASGKKKLRRYQNRCVLQTLNEDDENDNTIVMEPYRSPFTRLLEDNSALAYWNNFIEKSEEEQNKIMKAYTEKCNNNEEASEKPYGRISSKIRRTIKIRKNLSLEDVKSSEDDLISFFTNTPNKVYIKHPPTSFDRLLLHAIAQYHKLQSISILNEESARSIEIFTLNENWTPAECFLTNFIIQLRK</sequence>
<feature type="compositionally biased region" description="Polar residues" evidence="1">
    <location>
        <begin position="9"/>
        <end position="39"/>
    </location>
</feature>
<evidence type="ECO:0000259" key="2">
    <source>
        <dbReference type="Pfam" id="PF13902"/>
    </source>
</evidence>
<dbReference type="GO" id="GO:0003676">
    <property type="term" value="F:nucleic acid binding"/>
    <property type="evidence" value="ECO:0007669"/>
    <property type="project" value="InterPro"/>
</dbReference>
<dbReference type="PANTHER" id="PTHR32019">
    <property type="entry name" value="R3H DOMAIN-CONTAINING PROTEIN 4"/>
    <property type="match status" value="1"/>
</dbReference>
<keyword evidence="4" id="KW-1185">Reference proteome</keyword>
<name>A0A9P0BEB8_BRAAE</name>
<dbReference type="InterPro" id="IPR036867">
    <property type="entry name" value="R3H_dom_sf"/>
</dbReference>
<reference evidence="3" key="1">
    <citation type="submission" date="2021-12" db="EMBL/GenBank/DDBJ databases">
        <authorList>
            <person name="King R."/>
        </authorList>
    </citation>
    <scope>NUCLEOTIDE SEQUENCE</scope>
</reference>
<gene>
    <name evidence="3" type="ORF">MELIAE_LOCUS11618</name>
</gene>